<evidence type="ECO:0000256" key="3">
    <source>
        <dbReference type="ARBA" id="ARBA00008343"/>
    </source>
</evidence>
<comment type="similarity">
    <text evidence="3 14">Belongs to the Nth/MutY family.</text>
</comment>
<dbReference type="InterPro" id="IPR004035">
    <property type="entry name" value="Endouclease-III_FeS-bd_BS"/>
</dbReference>
<keyword evidence="6" id="KW-0004">4Fe-4S</keyword>
<dbReference type="PANTHER" id="PTHR42944">
    <property type="entry name" value="ADENINE DNA GLYCOSYLASE"/>
    <property type="match status" value="1"/>
</dbReference>
<evidence type="ECO:0000313" key="16">
    <source>
        <dbReference type="EMBL" id="MCJ8501915.1"/>
    </source>
</evidence>
<dbReference type="GO" id="GO:0035485">
    <property type="term" value="F:adenine/guanine mispair binding"/>
    <property type="evidence" value="ECO:0007669"/>
    <property type="project" value="TreeGrafter"/>
</dbReference>
<dbReference type="SUPFAM" id="SSF55811">
    <property type="entry name" value="Nudix"/>
    <property type="match status" value="1"/>
</dbReference>
<dbReference type="CDD" id="cd00056">
    <property type="entry name" value="ENDO3c"/>
    <property type="match status" value="1"/>
</dbReference>
<keyword evidence="10 14" id="KW-0408">Iron</keyword>
<dbReference type="EMBL" id="JALJRB010000018">
    <property type="protein sequence ID" value="MCJ8501915.1"/>
    <property type="molecule type" value="Genomic_DNA"/>
</dbReference>
<dbReference type="Gene3D" id="1.10.340.30">
    <property type="entry name" value="Hypothetical protein, domain 2"/>
    <property type="match status" value="1"/>
</dbReference>
<keyword evidence="9" id="KW-0378">Hydrolase</keyword>
<evidence type="ECO:0000256" key="11">
    <source>
        <dbReference type="ARBA" id="ARBA00023014"/>
    </source>
</evidence>
<evidence type="ECO:0000256" key="5">
    <source>
        <dbReference type="ARBA" id="ARBA00022023"/>
    </source>
</evidence>
<dbReference type="GO" id="GO:0032357">
    <property type="term" value="F:oxidized purine DNA binding"/>
    <property type="evidence" value="ECO:0007669"/>
    <property type="project" value="TreeGrafter"/>
</dbReference>
<keyword evidence="7" id="KW-0479">Metal-binding</keyword>
<protein>
    <recommendedName>
        <fullName evidence="5 14">Adenine DNA glycosylase</fullName>
        <ecNumber evidence="4 14">3.2.2.31</ecNumber>
    </recommendedName>
</protein>
<name>A0AA41UJG9_9BACT</name>
<dbReference type="SUPFAM" id="SSF48150">
    <property type="entry name" value="DNA-glycosylase"/>
    <property type="match status" value="1"/>
</dbReference>
<proteinExistence type="inferred from homology"/>
<sequence length="358" mass="40673">MDWDGLRRELGDWYERVRRDLPWRRTRDPYAIWVSEVMLQQTRVKTVIPYYERFLERFPDVAVLAGADLQAVYKLWEGLGYYSRARHLHAAAGMIMAQMGGRVPSDPQVLRRLPGIGDYIAAAVLSIAFDQPFAVVDGNVKRVLARVFLMETPVNHPPGHARFQTVADRLLDREQPGRHNQALMELGALVCTPKRPLCPQCPWTAHCRALQSGAVPDFPRRVKPRRPGEQFWVAGAVLKKGRLLLTRRPDRGLLAGLWEFPCDRMDGAADPAADCAAMVRRQVGLHCAPPQHLVTVRHAYTHFKLRMALYLCPWQGGRVRLDGPDHFDWVRPDQLDRLPLHGAVHKALPALLQALRGQ</sequence>
<dbReference type="FunFam" id="1.10.340.30:FF:000002">
    <property type="entry name" value="Adenine DNA glycosylase"/>
    <property type="match status" value="1"/>
</dbReference>
<evidence type="ECO:0000256" key="14">
    <source>
        <dbReference type="RuleBase" id="RU365096"/>
    </source>
</evidence>
<keyword evidence="13 14" id="KW-0326">Glycosidase</keyword>
<comment type="cofactor">
    <cofactor evidence="14">
        <name>[4Fe-4S] cluster</name>
        <dbReference type="ChEBI" id="CHEBI:49883"/>
    </cofactor>
    <text evidence="14">Binds 1 [4Fe-4S] cluster.</text>
</comment>
<dbReference type="CDD" id="cd03431">
    <property type="entry name" value="NUDIX_DNA_Glycosylase_C-MutY"/>
    <property type="match status" value="1"/>
</dbReference>
<evidence type="ECO:0000256" key="9">
    <source>
        <dbReference type="ARBA" id="ARBA00022801"/>
    </source>
</evidence>
<dbReference type="Pfam" id="PF00730">
    <property type="entry name" value="HhH-GPD"/>
    <property type="match status" value="1"/>
</dbReference>
<dbReference type="GO" id="GO:0000701">
    <property type="term" value="F:purine-specific mismatch base pair DNA N-glycosylase activity"/>
    <property type="evidence" value="ECO:0007669"/>
    <property type="project" value="UniProtKB-EC"/>
</dbReference>
<dbReference type="InterPro" id="IPR003265">
    <property type="entry name" value="HhH-GPD_domain"/>
</dbReference>
<comment type="caution">
    <text evidence="16">The sequence shown here is derived from an EMBL/GenBank/DDBJ whole genome shotgun (WGS) entry which is preliminary data.</text>
</comment>
<dbReference type="Proteomes" id="UP001165427">
    <property type="component" value="Unassembled WGS sequence"/>
</dbReference>
<accession>A0AA41UJG9</accession>
<evidence type="ECO:0000256" key="10">
    <source>
        <dbReference type="ARBA" id="ARBA00023004"/>
    </source>
</evidence>
<keyword evidence="17" id="KW-1185">Reference proteome</keyword>
<dbReference type="Pfam" id="PF14815">
    <property type="entry name" value="NUDIX_4"/>
    <property type="match status" value="1"/>
</dbReference>
<keyword evidence="8 14" id="KW-0227">DNA damage</keyword>
<evidence type="ECO:0000313" key="17">
    <source>
        <dbReference type="Proteomes" id="UP001165427"/>
    </source>
</evidence>
<dbReference type="InterPro" id="IPR029119">
    <property type="entry name" value="MutY_C"/>
</dbReference>
<dbReference type="GO" id="GO:0046872">
    <property type="term" value="F:metal ion binding"/>
    <property type="evidence" value="ECO:0007669"/>
    <property type="project" value="UniProtKB-UniRule"/>
</dbReference>
<gene>
    <name evidence="16" type="primary">mutY</name>
    <name evidence="16" type="ORF">MRX98_15125</name>
</gene>
<dbReference type="PANTHER" id="PTHR42944:SF1">
    <property type="entry name" value="ADENINE DNA GLYCOSYLASE"/>
    <property type="match status" value="1"/>
</dbReference>
<feature type="domain" description="HhH-GPD" evidence="15">
    <location>
        <begin position="38"/>
        <end position="189"/>
    </location>
</feature>
<dbReference type="EC" id="3.2.2.31" evidence="4 14"/>
<dbReference type="NCBIfam" id="TIGR01084">
    <property type="entry name" value="mutY"/>
    <property type="match status" value="1"/>
</dbReference>
<reference evidence="16" key="1">
    <citation type="submission" date="2022-04" db="EMBL/GenBank/DDBJ databases">
        <title>Desulfatitalea alkaliphila sp. nov., a novel anaerobic sulfate-reducing bacterium isolated from terrestrial mud volcano, Taman Peninsula, Russia.</title>
        <authorList>
            <person name="Khomyakova M.A."/>
            <person name="Merkel A.Y."/>
            <person name="Slobodkin A.I."/>
        </authorList>
    </citation>
    <scope>NUCLEOTIDE SEQUENCE</scope>
    <source>
        <strain evidence="16">M08but</strain>
    </source>
</reference>
<evidence type="ECO:0000256" key="4">
    <source>
        <dbReference type="ARBA" id="ARBA00012045"/>
    </source>
</evidence>
<keyword evidence="12" id="KW-0234">DNA repair</keyword>
<dbReference type="InterPro" id="IPR023170">
    <property type="entry name" value="HhH_base_excis_C"/>
</dbReference>
<dbReference type="GO" id="GO:0006284">
    <property type="term" value="P:base-excision repair"/>
    <property type="evidence" value="ECO:0007669"/>
    <property type="project" value="UniProtKB-UniRule"/>
</dbReference>
<dbReference type="PROSITE" id="PS01155">
    <property type="entry name" value="ENDONUCLEASE_III_2"/>
    <property type="match status" value="1"/>
</dbReference>
<dbReference type="InterPro" id="IPR015797">
    <property type="entry name" value="NUDIX_hydrolase-like_dom_sf"/>
</dbReference>
<dbReference type="PROSITE" id="PS00764">
    <property type="entry name" value="ENDONUCLEASE_III_1"/>
    <property type="match status" value="1"/>
</dbReference>
<comment type="function">
    <text evidence="2">Adenine glycosylase active on G-A mispairs. MutY also corrects error-prone DNA synthesis past GO lesions which are due to the oxidatively damaged form of guanine: 7,8-dihydro-8-oxoguanine (8-oxo-dGTP).</text>
</comment>
<dbReference type="RefSeq" id="WP_246911338.1">
    <property type="nucleotide sequence ID" value="NZ_JALJRB010000018.1"/>
</dbReference>
<organism evidence="16 17">
    <name type="scientific">Desulfatitalea alkaliphila</name>
    <dbReference type="NCBI Taxonomy" id="2929485"/>
    <lineage>
        <taxon>Bacteria</taxon>
        <taxon>Pseudomonadati</taxon>
        <taxon>Thermodesulfobacteriota</taxon>
        <taxon>Desulfobacteria</taxon>
        <taxon>Desulfobacterales</taxon>
        <taxon>Desulfosarcinaceae</taxon>
        <taxon>Desulfatitalea</taxon>
    </lineage>
</organism>
<evidence type="ECO:0000259" key="15">
    <source>
        <dbReference type="SMART" id="SM00478"/>
    </source>
</evidence>
<dbReference type="GO" id="GO:0006298">
    <property type="term" value="P:mismatch repair"/>
    <property type="evidence" value="ECO:0007669"/>
    <property type="project" value="TreeGrafter"/>
</dbReference>
<evidence type="ECO:0000256" key="12">
    <source>
        <dbReference type="ARBA" id="ARBA00023204"/>
    </source>
</evidence>
<dbReference type="GO" id="GO:0051539">
    <property type="term" value="F:4 iron, 4 sulfur cluster binding"/>
    <property type="evidence" value="ECO:0007669"/>
    <property type="project" value="UniProtKB-UniRule"/>
</dbReference>
<evidence type="ECO:0000256" key="1">
    <source>
        <dbReference type="ARBA" id="ARBA00000843"/>
    </source>
</evidence>
<dbReference type="InterPro" id="IPR004036">
    <property type="entry name" value="Endonuclease-III-like_CS2"/>
</dbReference>
<dbReference type="InterPro" id="IPR005760">
    <property type="entry name" value="A/G_AdeGlyc_MutY"/>
</dbReference>
<evidence type="ECO:0000256" key="2">
    <source>
        <dbReference type="ARBA" id="ARBA00002933"/>
    </source>
</evidence>
<comment type="catalytic activity">
    <reaction evidence="1 14">
        <text>Hydrolyzes free adenine bases from 7,8-dihydro-8-oxoguanine:adenine mismatched double-stranded DNA, leaving an apurinic site.</text>
        <dbReference type="EC" id="3.2.2.31"/>
    </reaction>
</comment>
<evidence type="ECO:0000256" key="7">
    <source>
        <dbReference type="ARBA" id="ARBA00022723"/>
    </source>
</evidence>
<dbReference type="Gene3D" id="3.90.79.10">
    <property type="entry name" value="Nucleoside Triphosphate Pyrophosphohydrolase"/>
    <property type="match status" value="1"/>
</dbReference>
<dbReference type="Gene3D" id="1.10.1670.10">
    <property type="entry name" value="Helix-hairpin-Helix base-excision DNA repair enzymes (C-terminal)"/>
    <property type="match status" value="1"/>
</dbReference>
<evidence type="ECO:0000256" key="6">
    <source>
        <dbReference type="ARBA" id="ARBA00022485"/>
    </source>
</evidence>
<dbReference type="AlphaFoldDB" id="A0AA41UJG9"/>
<evidence type="ECO:0000256" key="8">
    <source>
        <dbReference type="ARBA" id="ARBA00022763"/>
    </source>
</evidence>
<evidence type="ECO:0000256" key="13">
    <source>
        <dbReference type="ARBA" id="ARBA00023295"/>
    </source>
</evidence>
<dbReference type="SMART" id="SM00478">
    <property type="entry name" value="ENDO3c"/>
    <property type="match status" value="1"/>
</dbReference>
<dbReference type="GO" id="GO:0034039">
    <property type="term" value="F:8-oxo-7,8-dihydroguanine DNA N-glycosylase activity"/>
    <property type="evidence" value="ECO:0007669"/>
    <property type="project" value="TreeGrafter"/>
</dbReference>
<keyword evidence="11" id="KW-0411">Iron-sulfur</keyword>
<dbReference type="InterPro" id="IPR011257">
    <property type="entry name" value="DNA_glycosylase"/>
</dbReference>
<dbReference type="InterPro" id="IPR044298">
    <property type="entry name" value="MIG/MutY"/>
</dbReference>